<evidence type="ECO:0000313" key="1">
    <source>
        <dbReference type="EMBL" id="TYJ31545.1"/>
    </source>
</evidence>
<dbReference type="AlphaFoldDB" id="A0A5D2YYD5"/>
<sequence length="116" mass="12639">MARPIVINARGSPPHLSATCSVSFQIFGWLLSVSSPILTWNNSQACSGSRHSTLILFLASISPHTSKDRAVKISLEPFSWLGFGIPTFFKSTLSHKLSNNTTLFNGGFQVVFLSIL</sequence>
<name>A0A5D2YYD5_GOSMU</name>
<gene>
    <name evidence="1" type="ORF">E1A91_A06G206500v1</name>
</gene>
<dbReference type="Proteomes" id="UP000323597">
    <property type="component" value="Chromosome A06"/>
</dbReference>
<protein>
    <submittedName>
        <fullName evidence="1">Uncharacterized protein</fullName>
    </submittedName>
</protein>
<accession>A0A5D2YYD5</accession>
<reference evidence="1 2" key="1">
    <citation type="submission" date="2019-07" db="EMBL/GenBank/DDBJ databases">
        <title>WGS assembly of Gossypium mustelinum.</title>
        <authorList>
            <person name="Chen Z.J."/>
            <person name="Sreedasyam A."/>
            <person name="Ando A."/>
            <person name="Song Q."/>
            <person name="De L."/>
            <person name="Hulse-Kemp A."/>
            <person name="Ding M."/>
            <person name="Ye W."/>
            <person name="Kirkbride R."/>
            <person name="Jenkins J."/>
            <person name="Plott C."/>
            <person name="Lovell J."/>
            <person name="Lin Y.-M."/>
            <person name="Vaughn R."/>
            <person name="Liu B."/>
            <person name="Li W."/>
            <person name="Simpson S."/>
            <person name="Scheffler B."/>
            <person name="Saski C."/>
            <person name="Grover C."/>
            <person name="Hu G."/>
            <person name="Conover J."/>
            <person name="Carlson J."/>
            <person name="Shu S."/>
            <person name="Boston L."/>
            <person name="Williams M."/>
            <person name="Peterson D."/>
            <person name="Mcgee K."/>
            <person name="Jones D."/>
            <person name="Wendel J."/>
            <person name="Stelly D."/>
            <person name="Grimwood J."/>
            <person name="Schmutz J."/>
        </authorList>
    </citation>
    <scope>NUCLEOTIDE SEQUENCE [LARGE SCALE GENOMIC DNA]</scope>
    <source>
        <strain evidence="1">1408120.09</strain>
    </source>
</reference>
<keyword evidence="2" id="KW-1185">Reference proteome</keyword>
<dbReference type="EMBL" id="CM017641">
    <property type="protein sequence ID" value="TYJ31545.1"/>
    <property type="molecule type" value="Genomic_DNA"/>
</dbReference>
<evidence type="ECO:0000313" key="2">
    <source>
        <dbReference type="Proteomes" id="UP000323597"/>
    </source>
</evidence>
<proteinExistence type="predicted"/>
<organism evidence="1 2">
    <name type="scientific">Gossypium mustelinum</name>
    <name type="common">Cotton</name>
    <name type="synonym">Gossypium caicoense</name>
    <dbReference type="NCBI Taxonomy" id="34275"/>
    <lineage>
        <taxon>Eukaryota</taxon>
        <taxon>Viridiplantae</taxon>
        <taxon>Streptophyta</taxon>
        <taxon>Embryophyta</taxon>
        <taxon>Tracheophyta</taxon>
        <taxon>Spermatophyta</taxon>
        <taxon>Magnoliopsida</taxon>
        <taxon>eudicotyledons</taxon>
        <taxon>Gunneridae</taxon>
        <taxon>Pentapetalae</taxon>
        <taxon>rosids</taxon>
        <taxon>malvids</taxon>
        <taxon>Malvales</taxon>
        <taxon>Malvaceae</taxon>
        <taxon>Malvoideae</taxon>
        <taxon>Gossypium</taxon>
    </lineage>
</organism>